<dbReference type="SMART" id="SM00271">
    <property type="entry name" value="DnaJ"/>
    <property type="match status" value="1"/>
</dbReference>
<keyword evidence="4" id="KW-1185">Reference proteome</keyword>
<dbReference type="Gene3D" id="1.10.287.110">
    <property type="entry name" value="DnaJ domain"/>
    <property type="match status" value="1"/>
</dbReference>
<dbReference type="PANTHER" id="PTHR44873:SF1">
    <property type="entry name" value="DNAJ HOMOLOG SUBFAMILY C MEMBER 30, MITOCHONDRIAL"/>
    <property type="match status" value="1"/>
</dbReference>
<dbReference type="PRINTS" id="PR00625">
    <property type="entry name" value="JDOMAIN"/>
</dbReference>
<keyword evidence="2" id="KW-0472">Membrane</keyword>
<reference evidence="5" key="1">
    <citation type="submission" date="2025-08" db="UniProtKB">
        <authorList>
            <consortium name="RefSeq"/>
        </authorList>
    </citation>
    <scope>IDENTIFICATION</scope>
</reference>
<dbReference type="Proteomes" id="UP000695023">
    <property type="component" value="Unplaced"/>
</dbReference>
<feature type="compositionally biased region" description="Polar residues" evidence="1">
    <location>
        <begin position="285"/>
        <end position="303"/>
    </location>
</feature>
<dbReference type="AlphaFoldDB" id="A0A9Y3RTR4"/>
<dbReference type="InterPro" id="IPR036869">
    <property type="entry name" value="J_dom_sf"/>
</dbReference>
<feature type="transmembrane region" description="Helical" evidence="2">
    <location>
        <begin position="353"/>
        <end position="372"/>
    </location>
</feature>
<name>A0A9Y3RTR4_9CICH</name>
<evidence type="ECO:0000256" key="1">
    <source>
        <dbReference type="SAM" id="MobiDB-lite"/>
    </source>
</evidence>
<feature type="region of interest" description="Disordered" evidence="1">
    <location>
        <begin position="269"/>
        <end position="306"/>
    </location>
</feature>
<evidence type="ECO:0000259" key="3">
    <source>
        <dbReference type="PROSITE" id="PS50076"/>
    </source>
</evidence>
<dbReference type="Pfam" id="PF00226">
    <property type="entry name" value="DnaJ"/>
    <property type="match status" value="1"/>
</dbReference>
<dbReference type="SUPFAM" id="SSF46565">
    <property type="entry name" value="Chaperone J-domain"/>
    <property type="match status" value="1"/>
</dbReference>
<dbReference type="PANTHER" id="PTHR44873">
    <property type="entry name" value="DNAJ HOMOLOG SUBFAMILY C MEMBER 30, MITOCHONDRIAL"/>
    <property type="match status" value="1"/>
</dbReference>
<evidence type="ECO:0000256" key="2">
    <source>
        <dbReference type="SAM" id="Phobius"/>
    </source>
</evidence>
<protein>
    <submittedName>
        <fullName evidence="5">DnaJ (Hsp40) homolog, subfamily C, member 30b</fullName>
    </submittedName>
</protein>
<dbReference type="InterPro" id="IPR001623">
    <property type="entry name" value="DnaJ_domain"/>
</dbReference>
<accession>A0A9Y3RTR4</accession>
<proteinExistence type="predicted"/>
<dbReference type="GeneID" id="102199397"/>
<keyword evidence="2" id="KW-0812">Transmembrane</keyword>
<evidence type="ECO:0000313" key="5">
    <source>
        <dbReference type="RefSeq" id="XP_005742144.1"/>
    </source>
</evidence>
<dbReference type="PROSITE" id="PS50076">
    <property type="entry name" value="DNAJ_2"/>
    <property type="match status" value="1"/>
</dbReference>
<keyword evidence="2" id="KW-1133">Transmembrane helix</keyword>
<feature type="domain" description="J" evidence="3">
    <location>
        <begin position="201"/>
        <end position="266"/>
    </location>
</feature>
<dbReference type="CTD" id="565734"/>
<dbReference type="InterPro" id="IPR053025">
    <property type="entry name" value="Mito_ATP_Synthase-Asso"/>
</dbReference>
<organism evidence="4 5">
    <name type="scientific">Pundamilia nyererei</name>
    <dbReference type="NCBI Taxonomy" id="303518"/>
    <lineage>
        <taxon>Eukaryota</taxon>
        <taxon>Metazoa</taxon>
        <taxon>Chordata</taxon>
        <taxon>Craniata</taxon>
        <taxon>Vertebrata</taxon>
        <taxon>Euteleostomi</taxon>
        <taxon>Actinopterygii</taxon>
        <taxon>Neopterygii</taxon>
        <taxon>Teleostei</taxon>
        <taxon>Neoteleostei</taxon>
        <taxon>Acanthomorphata</taxon>
        <taxon>Ovalentaria</taxon>
        <taxon>Cichlomorphae</taxon>
        <taxon>Cichliformes</taxon>
        <taxon>Cichlidae</taxon>
        <taxon>African cichlids</taxon>
        <taxon>Pseudocrenilabrinae</taxon>
        <taxon>Haplochromini</taxon>
        <taxon>Pundamilia</taxon>
    </lineage>
</organism>
<dbReference type="RefSeq" id="XP_005742144.1">
    <property type="nucleotide sequence ID" value="XM_005742087.1"/>
</dbReference>
<sequence>MAEVGQRLGNGVYRLSALKTSQSRAVCPGGSPGCLITNHAFVTGRVTEKSVQCGRAVQSASESTETLLRSEKVSTVKESGSQVLESAAASGFTEFLENTGSLRAHKAALFLQKKLLLCRMRLWTTAAVSIHPDAFRSPQQRRALCTLTFILADPGSDRLGSGHGLRCLNLLHDALKSSFTAARSYSWRSEDAPLLHRSRTAYYDILKVSLSATQSQIKTAYYKQSFIYHPDKNPGSKEATQRFSDISEAYTVLGNISLRRKYDRGILSRADIQNAGRPSSKEASSRSTGSQQKPQQRARQFSQPGGRPIFDFDAFYQAHYGEQLQREKDQRARKQRMEEELKKHHSRWRQKKMMKVAVVMLLAMAGLIIINVNGP</sequence>
<dbReference type="CDD" id="cd06257">
    <property type="entry name" value="DnaJ"/>
    <property type="match status" value="1"/>
</dbReference>
<gene>
    <name evidence="5" type="primary">dnajc30b</name>
</gene>
<evidence type="ECO:0000313" key="4">
    <source>
        <dbReference type="Proteomes" id="UP000695023"/>
    </source>
</evidence>